<comment type="subcellular location">
    <subcellularLocation>
        <location evidence="1">Membrane</location>
        <topology evidence="1">Multi-pass membrane protein</topology>
    </subcellularLocation>
</comment>
<dbReference type="InterPro" id="IPR051533">
    <property type="entry name" value="WaaL-like"/>
</dbReference>
<keyword evidence="3 5" id="KW-1133">Transmembrane helix</keyword>
<dbReference type="Pfam" id="PF04932">
    <property type="entry name" value="Wzy_C"/>
    <property type="match status" value="1"/>
</dbReference>
<feature type="transmembrane region" description="Helical" evidence="5">
    <location>
        <begin position="301"/>
        <end position="322"/>
    </location>
</feature>
<feature type="transmembrane region" description="Helical" evidence="5">
    <location>
        <begin position="15"/>
        <end position="39"/>
    </location>
</feature>
<dbReference type="InterPro" id="IPR007016">
    <property type="entry name" value="O-antigen_ligase-rel_domated"/>
</dbReference>
<keyword evidence="8" id="KW-1185">Reference proteome</keyword>
<evidence type="ECO:0000256" key="5">
    <source>
        <dbReference type="SAM" id="Phobius"/>
    </source>
</evidence>
<evidence type="ECO:0000256" key="2">
    <source>
        <dbReference type="ARBA" id="ARBA00022692"/>
    </source>
</evidence>
<name>A0A0X8GY97_9FIRM</name>
<feature type="transmembrane region" description="Helical" evidence="5">
    <location>
        <begin position="209"/>
        <end position="224"/>
    </location>
</feature>
<feature type="transmembrane region" description="Helical" evidence="5">
    <location>
        <begin position="73"/>
        <end position="89"/>
    </location>
</feature>
<protein>
    <recommendedName>
        <fullName evidence="6">O-antigen ligase-related domain-containing protein</fullName>
    </recommendedName>
</protein>
<feature type="transmembrane region" description="Helical" evidence="5">
    <location>
        <begin position="231"/>
        <end position="248"/>
    </location>
</feature>
<dbReference type="PANTHER" id="PTHR37422:SF13">
    <property type="entry name" value="LIPOPOLYSACCHARIDE BIOSYNTHESIS PROTEIN PA4999-RELATED"/>
    <property type="match status" value="1"/>
</dbReference>
<feature type="transmembrane region" description="Helical" evidence="5">
    <location>
        <begin position="51"/>
        <end position="67"/>
    </location>
</feature>
<dbReference type="KEGG" id="erl:AOC36_01150"/>
<evidence type="ECO:0000256" key="3">
    <source>
        <dbReference type="ARBA" id="ARBA00022989"/>
    </source>
</evidence>
<evidence type="ECO:0000313" key="8">
    <source>
        <dbReference type="Proteomes" id="UP000063781"/>
    </source>
</evidence>
<evidence type="ECO:0000313" key="7">
    <source>
        <dbReference type="EMBL" id="AMC92649.1"/>
    </source>
</evidence>
<keyword evidence="4 5" id="KW-0472">Membrane</keyword>
<evidence type="ECO:0000256" key="1">
    <source>
        <dbReference type="ARBA" id="ARBA00004141"/>
    </source>
</evidence>
<proteinExistence type="predicted"/>
<reference evidence="7 8" key="1">
    <citation type="submission" date="2015-10" db="EMBL/GenBank/DDBJ databases">
        <title>Erysipelothrix larvae sp. LV19 isolated from the larval gut of the rhinoceros beetle, Trypoxylus dichotomus.</title>
        <authorList>
            <person name="Lim S."/>
            <person name="Kim B.-C."/>
        </authorList>
    </citation>
    <scope>NUCLEOTIDE SEQUENCE [LARGE SCALE GENOMIC DNA]</scope>
    <source>
        <strain evidence="7 8">LV19</strain>
    </source>
</reference>
<gene>
    <name evidence="7" type="ORF">AOC36_01150</name>
</gene>
<sequence>MEKRASYLERFELPVFILLLFMPDFVFLPSLVLFVIYWLYDYIKNHKFKWSFLWLFLAYAFVIAVNANNTQGIITVVYVFMLYVMITHFRRIMTPSRYNLMQYHITVASIINFFFNFVNMNPEWAKPVTDILDTIIARGHLPQFRDGYYRAYSTFDNPNLYAFILLLVLLIIFNQIELQIAFKRYKEAAFYMGAFMINSYALLLTQTRSILLALALGIIIILVAQERWTQLKLLVFIGSLVAIFILVNPDLFPRFMELENHAPIRYHIWDDAIAQIRVNPFFGEGFFTYALHFNYSDAHNIFLDTLINFGLFGSIIGGAYLIEIVYRYTRDAHPLDMPLALGILSATLVYSIFDIAIYAVQTSILLALVFIIPIRQTPGPNITKEIVDAHHEKL</sequence>
<evidence type="ECO:0000256" key="4">
    <source>
        <dbReference type="ARBA" id="ARBA00023136"/>
    </source>
</evidence>
<feature type="transmembrane region" description="Helical" evidence="5">
    <location>
        <begin position="160"/>
        <end position="176"/>
    </location>
</feature>
<evidence type="ECO:0000259" key="6">
    <source>
        <dbReference type="Pfam" id="PF04932"/>
    </source>
</evidence>
<feature type="transmembrane region" description="Helical" evidence="5">
    <location>
        <begin position="356"/>
        <end position="374"/>
    </location>
</feature>
<dbReference type="EMBL" id="CP013213">
    <property type="protein sequence ID" value="AMC92649.1"/>
    <property type="molecule type" value="Genomic_DNA"/>
</dbReference>
<feature type="domain" description="O-antigen ligase-related" evidence="6">
    <location>
        <begin position="194"/>
        <end position="315"/>
    </location>
</feature>
<dbReference type="OrthoDB" id="9806320at2"/>
<dbReference type="GO" id="GO:0016020">
    <property type="term" value="C:membrane"/>
    <property type="evidence" value="ECO:0007669"/>
    <property type="project" value="UniProtKB-SubCell"/>
</dbReference>
<accession>A0A0X8GY97</accession>
<dbReference type="PANTHER" id="PTHR37422">
    <property type="entry name" value="TEICHURONIC ACID BIOSYNTHESIS PROTEIN TUAE"/>
    <property type="match status" value="1"/>
</dbReference>
<dbReference type="AlphaFoldDB" id="A0A0X8GY97"/>
<organism evidence="7 8">
    <name type="scientific">Erysipelothrix larvae</name>
    <dbReference type="NCBI Taxonomy" id="1514105"/>
    <lineage>
        <taxon>Bacteria</taxon>
        <taxon>Bacillati</taxon>
        <taxon>Bacillota</taxon>
        <taxon>Erysipelotrichia</taxon>
        <taxon>Erysipelotrichales</taxon>
        <taxon>Erysipelotrichaceae</taxon>
        <taxon>Erysipelothrix</taxon>
    </lineage>
</organism>
<dbReference type="Proteomes" id="UP000063781">
    <property type="component" value="Chromosome"/>
</dbReference>
<dbReference type="RefSeq" id="WP_067630239.1">
    <property type="nucleotide sequence ID" value="NZ_CP013213.1"/>
</dbReference>
<keyword evidence="2 5" id="KW-0812">Transmembrane</keyword>
<dbReference type="STRING" id="1514105.AOC36_01150"/>